<evidence type="ECO:0000313" key="2">
    <source>
        <dbReference type="Proteomes" id="UP000189670"/>
    </source>
</evidence>
<dbReference type="SUPFAM" id="SSF52540">
    <property type="entry name" value="P-loop containing nucleoside triphosphate hydrolases"/>
    <property type="match status" value="1"/>
</dbReference>
<evidence type="ECO:0008006" key="3">
    <source>
        <dbReference type="Google" id="ProtNLM"/>
    </source>
</evidence>
<organism evidence="1 2">
    <name type="scientific">Candidatus Magnetoglobus multicellularis str. Araruama</name>
    <dbReference type="NCBI Taxonomy" id="890399"/>
    <lineage>
        <taxon>Bacteria</taxon>
        <taxon>Pseudomonadati</taxon>
        <taxon>Thermodesulfobacteriota</taxon>
        <taxon>Desulfobacteria</taxon>
        <taxon>Desulfobacterales</taxon>
        <taxon>Desulfobacteraceae</taxon>
        <taxon>Candidatus Magnetoglobus</taxon>
    </lineage>
</organism>
<gene>
    <name evidence="1" type="ORF">OMM_14703</name>
</gene>
<proteinExistence type="predicted"/>
<dbReference type="EMBL" id="ATBP01003131">
    <property type="protein sequence ID" value="ETR65167.1"/>
    <property type="molecule type" value="Genomic_DNA"/>
</dbReference>
<dbReference type="Proteomes" id="UP000189670">
    <property type="component" value="Unassembled WGS sequence"/>
</dbReference>
<dbReference type="InterPro" id="IPR027417">
    <property type="entry name" value="P-loop_NTPase"/>
</dbReference>
<accession>A0A1V1NRG5</accession>
<dbReference type="Gene3D" id="3.40.50.300">
    <property type="entry name" value="P-loop containing nucleotide triphosphate hydrolases"/>
    <property type="match status" value="1"/>
</dbReference>
<reference evidence="2" key="1">
    <citation type="submission" date="2012-11" db="EMBL/GenBank/DDBJ databases">
        <authorList>
            <person name="Lucero-Rivera Y.E."/>
            <person name="Tovar-Ramirez D."/>
        </authorList>
    </citation>
    <scope>NUCLEOTIDE SEQUENCE [LARGE SCALE GENOMIC DNA]</scope>
    <source>
        <strain evidence="2">Araruama</strain>
    </source>
</reference>
<dbReference type="AlphaFoldDB" id="A0A1V1NRG5"/>
<evidence type="ECO:0000313" key="1">
    <source>
        <dbReference type="EMBL" id="ETR65167.1"/>
    </source>
</evidence>
<comment type="caution">
    <text evidence="1">The sequence shown here is derived from an EMBL/GenBank/DDBJ whole genome shotgun (WGS) entry which is preliminary data.</text>
</comment>
<name>A0A1V1NRG5_9BACT</name>
<sequence length="115" mass="13958">MQIYLKEKIGNPNLFTGRKEELDSLIKWVDNIKPEFSKSTAILSRRKTGKSALLQRLYNLVFHKNDRVIPFYYQIKEYDQWLIDFSKDFFLNFLYQYIAFKSRKKEYLSLESKKV</sequence>
<protein>
    <recommendedName>
        <fullName evidence="3">ATPase domain-containing protein</fullName>
    </recommendedName>
</protein>